<dbReference type="GO" id="GO:0000166">
    <property type="term" value="F:nucleotide binding"/>
    <property type="evidence" value="ECO:0007669"/>
    <property type="project" value="UniProtKB-KW"/>
</dbReference>
<name>A0A8K1U3T2_9VIRU</name>
<keyword evidence="3" id="KW-0547">Nucleotide-binding</keyword>
<dbReference type="InterPro" id="IPR001795">
    <property type="entry name" value="RNA-dir_pol_luteovirus"/>
</dbReference>
<reference evidence="7" key="1">
    <citation type="submission" date="2020-11" db="EMBL/GenBank/DDBJ databases">
        <title>RNA virus dark matter in the feces of wild birds.</title>
        <authorList>
            <person name="Lu X."/>
            <person name="Yang X.S."/>
            <person name="Zhang W."/>
        </authorList>
    </citation>
    <scope>NUCLEOTIDE SEQUENCE</scope>
    <source>
        <strain evidence="7">Long-tailedtit164con52</strain>
    </source>
</reference>
<proteinExistence type="predicted"/>
<dbReference type="InterPro" id="IPR007094">
    <property type="entry name" value="RNA-dir_pol_PSvirus"/>
</dbReference>
<accession>A0A8K1U3T2</accession>
<keyword evidence="1" id="KW-0808">Transferase</keyword>
<dbReference type="GO" id="GO:0039694">
    <property type="term" value="P:viral RNA genome replication"/>
    <property type="evidence" value="ECO:0007669"/>
    <property type="project" value="InterPro"/>
</dbReference>
<dbReference type="EMBL" id="MW239374">
    <property type="protein sequence ID" value="UGO57384.1"/>
    <property type="molecule type" value="Genomic_RNA"/>
</dbReference>
<dbReference type="PROSITE" id="PS50507">
    <property type="entry name" value="RDRP_SSRNA_POS"/>
    <property type="match status" value="1"/>
</dbReference>
<evidence type="ECO:0000256" key="2">
    <source>
        <dbReference type="ARBA" id="ARBA00022695"/>
    </source>
</evidence>
<dbReference type="GO" id="GO:0006351">
    <property type="term" value="P:DNA-templated transcription"/>
    <property type="evidence" value="ECO:0007669"/>
    <property type="project" value="InterPro"/>
</dbReference>
<organism evidence="7">
    <name type="scientific">Riboviria sp</name>
    <dbReference type="NCBI Taxonomy" id="2585031"/>
    <lineage>
        <taxon>Viruses</taxon>
        <taxon>Riboviria</taxon>
    </lineage>
</organism>
<dbReference type="InterPro" id="IPR043502">
    <property type="entry name" value="DNA/RNA_pol_sf"/>
</dbReference>
<dbReference type="PRINTS" id="PR00914">
    <property type="entry name" value="LVIRUSRNAPOL"/>
</dbReference>
<evidence type="ECO:0000256" key="4">
    <source>
        <dbReference type="ARBA" id="ARBA00022953"/>
    </source>
</evidence>
<dbReference type="Pfam" id="PF00680">
    <property type="entry name" value="RdRP_1"/>
    <property type="match status" value="1"/>
</dbReference>
<sequence>MLSGAWFPEDDLEVAFYEALMDLDPSSTPGICPLSVHGTTIGEILGYDPSDMMRYTNADMIECFKALVMERIEILKRGDLVFDPIKVFIKREPHKISKILDNRQRIISAVSMVDTMIDRILFRNFASWMKDEKDWPCYYGYTPLIGGYRTIKELFRGKTVLSTDKSSWDWTAQEWTIMACFHIMANKACFADDASEKIWRRVALSRFTALYRYATFRFADGQMIAQNKWGIQKSGCYLTLLLNSMSQWVLALQADPKLSKMTAYVAVGDDELREAPEDVEAYLAALEKSGCIVKDHHISGPDEPFEFCGFVYPRNGLPTPAYGPKHQFSLAHCRFGLEVATLTSYQIMYAFTPFLRTIQKALRLYSPDSITSKAGLRVIWDG</sequence>
<evidence type="ECO:0000313" key="7">
    <source>
        <dbReference type="EMBL" id="UGO57384.1"/>
    </source>
</evidence>
<evidence type="ECO:0000256" key="5">
    <source>
        <dbReference type="ARBA" id="ARBA00048744"/>
    </source>
</evidence>
<dbReference type="SUPFAM" id="SSF56672">
    <property type="entry name" value="DNA/RNA polymerases"/>
    <property type="match status" value="1"/>
</dbReference>
<dbReference type="GO" id="GO:0003723">
    <property type="term" value="F:RNA binding"/>
    <property type="evidence" value="ECO:0007669"/>
    <property type="project" value="InterPro"/>
</dbReference>
<dbReference type="GO" id="GO:0003968">
    <property type="term" value="F:RNA-directed RNA polymerase activity"/>
    <property type="evidence" value="ECO:0007669"/>
    <property type="project" value="UniProtKB-EC"/>
</dbReference>
<feature type="domain" description="RdRp catalytic" evidence="6">
    <location>
        <begin position="158"/>
        <end position="283"/>
    </location>
</feature>
<evidence type="ECO:0000259" key="6">
    <source>
        <dbReference type="PROSITE" id="PS50507"/>
    </source>
</evidence>
<comment type="catalytic activity">
    <reaction evidence="5">
        <text>RNA(n) + a ribonucleoside 5'-triphosphate = RNA(n+1) + diphosphate</text>
        <dbReference type="Rhea" id="RHEA:21248"/>
        <dbReference type="Rhea" id="RHEA-COMP:14527"/>
        <dbReference type="Rhea" id="RHEA-COMP:17342"/>
        <dbReference type="ChEBI" id="CHEBI:33019"/>
        <dbReference type="ChEBI" id="CHEBI:61557"/>
        <dbReference type="ChEBI" id="CHEBI:140395"/>
        <dbReference type="EC" id="2.7.7.48"/>
    </reaction>
</comment>
<evidence type="ECO:0000256" key="1">
    <source>
        <dbReference type="ARBA" id="ARBA00022679"/>
    </source>
</evidence>
<keyword evidence="2" id="KW-0548">Nucleotidyltransferase</keyword>
<evidence type="ECO:0000256" key="3">
    <source>
        <dbReference type="ARBA" id="ARBA00022741"/>
    </source>
</evidence>
<dbReference type="InterPro" id="IPR001205">
    <property type="entry name" value="RNA-dir_pol_C"/>
</dbReference>
<protein>
    <recommendedName>
        <fullName evidence="6">RdRp catalytic domain-containing protein</fullName>
    </recommendedName>
</protein>
<keyword evidence="4" id="KW-0693">Viral RNA replication</keyword>